<keyword evidence="3" id="KW-0808">Transferase</keyword>
<dbReference type="PANTHER" id="PTHR22937:SF65">
    <property type="entry name" value="E3 UBIQUITIN-PROTEIN LIGASE ARK2C"/>
    <property type="match status" value="1"/>
</dbReference>
<dbReference type="AlphaFoldDB" id="A0AAE1H6A3"/>
<dbReference type="PANTHER" id="PTHR22937">
    <property type="entry name" value="E3 UBIQUITIN-PROTEIN LIGASE RNF165"/>
    <property type="match status" value="1"/>
</dbReference>
<accession>A0AAE1H6A3</accession>
<keyword evidence="12" id="KW-1185">Reference proteome</keyword>
<reference evidence="11" key="2">
    <citation type="journal article" date="2023" name="BMC Genomics">
        <title>Pest status, molecular evolution, and epigenetic factors derived from the genome assembly of Frankliniella fusca, a thysanopteran phytovirus vector.</title>
        <authorList>
            <person name="Catto M.A."/>
            <person name="Labadie P.E."/>
            <person name="Jacobson A.L."/>
            <person name="Kennedy G.G."/>
            <person name="Srinivasan R."/>
            <person name="Hunt B.G."/>
        </authorList>
    </citation>
    <scope>NUCLEOTIDE SEQUENCE</scope>
    <source>
        <strain evidence="11">PL_HMW_Pooled</strain>
    </source>
</reference>
<evidence type="ECO:0000256" key="4">
    <source>
        <dbReference type="ARBA" id="ARBA00022723"/>
    </source>
</evidence>
<feature type="compositionally biased region" description="Pro residues" evidence="9">
    <location>
        <begin position="864"/>
        <end position="884"/>
    </location>
</feature>
<feature type="compositionally biased region" description="Basic and acidic residues" evidence="9">
    <location>
        <begin position="381"/>
        <end position="402"/>
    </location>
</feature>
<comment type="caution">
    <text evidence="11">The sequence shown here is derived from an EMBL/GenBank/DDBJ whole genome shotgun (WGS) entry which is preliminary data.</text>
</comment>
<evidence type="ECO:0000259" key="10">
    <source>
        <dbReference type="PROSITE" id="PS50089"/>
    </source>
</evidence>
<protein>
    <recommendedName>
        <fullName evidence="2">RING-type E3 ubiquitin transferase</fullName>
        <ecNumber evidence="2">2.3.2.27</ecNumber>
    </recommendedName>
</protein>
<feature type="region of interest" description="Disordered" evidence="9">
    <location>
        <begin position="134"/>
        <end position="158"/>
    </location>
</feature>
<comment type="catalytic activity">
    <reaction evidence="1">
        <text>S-ubiquitinyl-[E2 ubiquitin-conjugating enzyme]-L-cysteine + [acceptor protein]-L-lysine = [E2 ubiquitin-conjugating enzyme]-L-cysteine + N(6)-ubiquitinyl-[acceptor protein]-L-lysine.</text>
        <dbReference type="EC" id="2.3.2.27"/>
    </reaction>
</comment>
<dbReference type="Gene3D" id="3.30.40.10">
    <property type="entry name" value="Zinc/RING finger domain, C3HC4 (zinc finger)"/>
    <property type="match status" value="1"/>
</dbReference>
<dbReference type="GO" id="GO:0005634">
    <property type="term" value="C:nucleus"/>
    <property type="evidence" value="ECO:0007669"/>
    <property type="project" value="TreeGrafter"/>
</dbReference>
<feature type="compositionally biased region" description="Acidic residues" evidence="9">
    <location>
        <begin position="474"/>
        <end position="483"/>
    </location>
</feature>
<organism evidence="11 12">
    <name type="scientific">Frankliniella fusca</name>
    <dbReference type="NCBI Taxonomy" id="407009"/>
    <lineage>
        <taxon>Eukaryota</taxon>
        <taxon>Metazoa</taxon>
        <taxon>Ecdysozoa</taxon>
        <taxon>Arthropoda</taxon>
        <taxon>Hexapoda</taxon>
        <taxon>Insecta</taxon>
        <taxon>Pterygota</taxon>
        <taxon>Neoptera</taxon>
        <taxon>Paraneoptera</taxon>
        <taxon>Thysanoptera</taxon>
        <taxon>Terebrantia</taxon>
        <taxon>Thripoidea</taxon>
        <taxon>Thripidae</taxon>
        <taxon>Frankliniella</taxon>
    </lineage>
</organism>
<gene>
    <name evidence="11" type="ORF">KUF71_024712</name>
</gene>
<feature type="compositionally biased region" description="Basic residues" evidence="9">
    <location>
        <begin position="886"/>
        <end position="898"/>
    </location>
</feature>
<dbReference type="PROSITE" id="PS50089">
    <property type="entry name" value="ZF_RING_2"/>
    <property type="match status" value="1"/>
</dbReference>
<dbReference type="EMBL" id="JAHWGI010000441">
    <property type="protein sequence ID" value="KAK3915569.1"/>
    <property type="molecule type" value="Genomic_DNA"/>
</dbReference>
<dbReference type="SUPFAM" id="SSF57850">
    <property type="entry name" value="RING/U-box"/>
    <property type="match status" value="1"/>
</dbReference>
<keyword evidence="6" id="KW-0833">Ubl conjugation pathway</keyword>
<feature type="compositionally biased region" description="Low complexity" evidence="9">
    <location>
        <begin position="309"/>
        <end position="325"/>
    </location>
</feature>
<sequence length="1185" mass="130130">MGESVATVDTGTSDPWQSTPGQSKEGALLGSPAALVDIFDTAFTSSVDRDNECGSAGEMECEPLFAESDIDDENEVVEMEQETFISEQTSYISPPYTLTLDTWQYQRSTQQATEIGGPSTSVVVENQGVSDTNVLDGSNEGDLSDSARIPVSPPLSNSGVVALANPRLQDPRTDPTLRRYNHLESSSSQNHLETEGNVWGSEPCSYYTSIMPSQNCVPKSKETNTLDCASSSQSDCTDAARRKRALREADRPVAKANKMRQRLRHSTIQSSSEELLAPSSAQSLPSCSYQHVIVDGRSASRFSNIPVVKVSSPPISSSNFQSNQNNRKRPPPGSRSRRAYGTSGHWSPSQAKTETQDESLQDVEPLQPLVTPLPSPTCPKSPEEQELEHQKQQQQVRDEHSYPEQSIETETIDDDDSLIVEDEISCISERSVSQAGPSRAKDTNNLQKNLQNTDEIDEAWDVSEGRKSVIVGDTENESEDDLVEIPVTEESSVPSGAKEESSRSDSIRRVYDLSDAPTAPDLQLDWLSSSDSEESDVGVEVVYMYKNQQSKSQEQAGTSTSSLVSNNQSNPVAVVDLTQEETDDESHSRPEPQRSENNKSAARTEVVRTSPANSVKIEVAPSISRNQTEERRRDMGASNPGPSRPPPPASPSPSPPPFAPLASPSTTPSPPPFSALRVPTVSPHVPLINYPLPPPLAHSSQFYQRMPACRFHTTCSTSDASLPTSSARPSSTESPQYITPHFRSCSNVPTHPPPHPPPPGLNWHQQHRVPCTRTLVFRPQGMVIPLPNLIRGGGTYCRPMRPLHPTGRLHPVHERIWQVQQRVQDSRDPPPPPPAPQGDVSWSPWRVPVVLHHPVHYHHHHPHPAPSQPPPSQQHTLPPCPMPPHAHSHSHPPSHAHSHPPPSHTHSDSHSHPHAHQQPPLPAPQQPTVFSRPEVGPAGVAGTATIISPPVLVTPVTPLQSVETEMMATTAIVHPPGTSMVPDIQAEIVVSSTPPTVNVDGNHQHVHHHLYYHPQPTVRRLHQIQISIAGPGPGPVIPAVIAAEGSQTQPAPLLLPTELIPFPYLARHMTARLEDYMRIVEQRRLAQMNRGATQDTIERCTFPHKYKQRKRPPGDHDEDVEKCTICLSEFENNDDVRRLPCMHLFHIDCVDQWLSTNKRCPICRVDIETQTNKDTTSTSASTSPV</sequence>
<evidence type="ECO:0000256" key="9">
    <source>
        <dbReference type="SAM" id="MobiDB-lite"/>
    </source>
</evidence>
<feature type="region of interest" description="Disordered" evidence="9">
    <location>
        <begin position="856"/>
        <end position="936"/>
    </location>
</feature>
<dbReference type="InterPro" id="IPR013083">
    <property type="entry name" value="Znf_RING/FYVE/PHD"/>
</dbReference>
<feature type="compositionally biased region" description="Low complexity" evidence="9">
    <location>
        <begin position="269"/>
        <end position="281"/>
    </location>
</feature>
<dbReference type="Proteomes" id="UP001219518">
    <property type="component" value="Unassembled WGS sequence"/>
</dbReference>
<evidence type="ECO:0000256" key="5">
    <source>
        <dbReference type="ARBA" id="ARBA00022771"/>
    </source>
</evidence>
<feature type="compositionally biased region" description="Polar residues" evidence="9">
    <location>
        <begin position="344"/>
        <end position="353"/>
    </location>
</feature>
<dbReference type="GO" id="GO:0061630">
    <property type="term" value="F:ubiquitin protein ligase activity"/>
    <property type="evidence" value="ECO:0007669"/>
    <property type="project" value="UniProtKB-EC"/>
</dbReference>
<keyword evidence="4" id="KW-0479">Metal-binding</keyword>
<dbReference type="CDD" id="cd16474">
    <property type="entry name" value="RING-H2_RNF111-like"/>
    <property type="match status" value="1"/>
</dbReference>
<evidence type="ECO:0000313" key="12">
    <source>
        <dbReference type="Proteomes" id="UP001219518"/>
    </source>
</evidence>
<evidence type="ECO:0000256" key="2">
    <source>
        <dbReference type="ARBA" id="ARBA00012483"/>
    </source>
</evidence>
<reference evidence="11" key="1">
    <citation type="submission" date="2021-07" db="EMBL/GenBank/DDBJ databases">
        <authorList>
            <person name="Catto M.A."/>
            <person name="Jacobson A."/>
            <person name="Kennedy G."/>
            <person name="Labadie P."/>
            <person name="Hunt B.G."/>
            <person name="Srinivasan R."/>
        </authorList>
    </citation>
    <scope>NUCLEOTIDE SEQUENCE</scope>
    <source>
        <strain evidence="11">PL_HMW_Pooled</strain>
        <tissue evidence="11">Head</tissue>
    </source>
</reference>
<name>A0AAE1H6A3_9NEOP</name>
<feature type="region of interest" description="Disordered" evidence="9">
    <location>
        <begin position="1"/>
        <end position="29"/>
    </location>
</feature>
<dbReference type="SMART" id="SM00184">
    <property type="entry name" value="RING"/>
    <property type="match status" value="1"/>
</dbReference>
<feature type="region of interest" description="Disordered" evidence="9">
    <location>
        <begin position="242"/>
        <end position="281"/>
    </location>
</feature>
<keyword evidence="5 8" id="KW-0863">Zinc-finger</keyword>
<dbReference type="Pfam" id="PF13639">
    <property type="entry name" value="zf-RING_2"/>
    <property type="match status" value="1"/>
</dbReference>
<feature type="compositionally biased region" description="Polar residues" evidence="9">
    <location>
        <begin position="443"/>
        <end position="453"/>
    </location>
</feature>
<feature type="compositionally biased region" description="Polar residues" evidence="9">
    <location>
        <begin position="7"/>
        <end position="22"/>
    </location>
</feature>
<dbReference type="InterPro" id="IPR045191">
    <property type="entry name" value="MBR1/2-like"/>
</dbReference>
<feature type="compositionally biased region" description="Pro residues" evidence="9">
    <location>
        <begin position="642"/>
        <end position="659"/>
    </location>
</feature>
<evidence type="ECO:0000256" key="8">
    <source>
        <dbReference type="PROSITE-ProRule" id="PRU00175"/>
    </source>
</evidence>
<evidence type="ECO:0000313" key="11">
    <source>
        <dbReference type="EMBL" id="KAK3915569.1"/>
    </source>
</evidence>
<feature type="region of interest" description="Disordered" evidence="9">
    <location>
        <begin position="309"/>
        <end position="675"/>
    </location>
</feature>
<evidence type="ECO:0000256" key="6">
    <source>
        <dbReference type="ARBA" id="ARBA00022786"/>
    </source>
</evidence>
<feature type="compositionally biased region" description="Basic residues" evidence="9">
    <location>
        <begin position="326"/>
        <end position="338"/>
    </location>
</feature>
<feature type="compositionally biased region" description="Polar residues" evidence="9">
    <location>
        <begin position="546"/>
        <end position="571"/>
    </location>
</feature>
<dbReference type="GO" id="GO:0008270">
    <property type="term" value="F:zinc ion binding"/>
    <property type="evidence" value="ECO:0007669"/>
    <property type="project" value="UniProtKB-KW"/>
</dbReference>
<dbReference type="InterPro" id="IPR001841">
    <property type="entry name" value="Znf_RING"/>
</dbReference>
<keyword evidence="7" id="KW-0862">Zinc</keyword>
<dbReference type="EC" id="2.3.2.27" evidence="2"/>
<evidence type="ECO:0000256" key="1">
    <source>
        <dbReference type="ARBA" id="ARBA00000900"/>
    </source>
</evidence>
<feature type="domain" description="RING-type" evidence="10">
    <location>
        <begin position="1123"/>
        <end position="1164"/>
    </location>
</feature>
<feature type="region of interest" description="Disordered" evidence="9">
    <location>
        <begin position="820"/>
        <end position="842"/>
    </location>
</feature>
<feature type="compositionally biased region" description="Acidic residues" evidence="9">
    <location>
        <begin position="410"/>
        <end position="424"/>
    </location>
</feature>
<feature type="compositionally biased region" description="Basic and acidic residues" evidence="9">
    <location>
        <begin position="585"/>
        <end position="597"/>
    </location>
</feature>
<evidence type="ECO:0000256" key="3">
    <source>
        <dbReference type="ARBA" id="ARBA00022679"/>
    </source>
</evidence>
<feature type="compositionally biased region" description="Basic and acidic residues" evidence="9">
    <location>
        <begin position="497"/>
        <end position="512"/>
    </location>
</feature>
<proteinExistence type="predicted"/>
<evidence type="ECO:0000256" key="7">
    <source>
        <dbReference type="ARBA" id="ARBA00022833"/>
    </source>
</evidence>